<dbReference type="AlphaFoldDB" id="A0A834SC54"/>
<name>A0A834SC54_9FABA</name>
<sequence length="41" mass="4678">MGLRLGVREGSGGYGVLGYGEEEERLEREGRLKRRKRGKEN</sequence>
<evidence type="ECO:0000313" key="1">
    <source>
        <dbReference type="EMBL" id="KAF7800738.1"/>
    </source>
</evidence>
<organism evidence="1 2">
    <name type="scientific">Senna tora</name>
    <dbReference type="NCBI Taxonomy" id="362788"/>
    <lineage>
        <taxon>Eukaryota</taxon>
        <taxon>Viridiplantae</taxon>
        <taxon>Streptophyta</taxon>
        <taxon>Embryophyta</taxon>
        <taxon>Tracheophyta</taxon>
        <taxon>Spermatophyta</taxon>
        <taxon>Magnoliopsida</taxon>
        <taxon>eudicotyledons</taxon>
        <taxon>Gunneridae</taxon>
        <taxon>Pentapetalae</taxon>
        <taxon>rosids</taxon>
        <taxon>fabids</taxon>
        <taxon>Fabales</taxon>
        <taxon>Fabaceae</taxon>
        <taxon>Caesalpinioideae</taxon>
        <taxon>Cassia clade</taxon>
        <taxon>Senna</taxon>
    </lineage>
</organism>
<reference evidence="1" key="1">
    <citation type="submission" date="2020-09" db="EMBL/GenBank/DDBJ databases">
        <title>Genome-Enabled Discovery of Anthraquinone Biosynthesis in Senna tora.</title>
        <authorList>
            <person name="Kang S.-H."/>
            <person name="Pandey R.P."/>
            <person name="Lee C.-M."/>
            <person name="Sim J.-S."/>
            <person name="Jeong J.-T."/>
            <person name="Choi B.-S."/>
            <person name="Jung M."/>
            <person name="Ginzburg D."/>
            <person name="Zhao K."/>
            <person name="Won S.Y."/>
            <person name="Oh T.-J."/>
            <person name="Yu Y."/>
            <person name="Kim N.-H."/>
            <person name="Lee O.R."/>
            <person name="Lee T.-H."/>
            <person name="Bashyal P."/>
            <person name="Kim T.-S."/>
            <person name="Lee W.-H."/>
            <person name="Kawkins C."/>
            <person name="Kim C.-K."/>
            <person name="Kim J.S."/>
            <person name="Ahn B.O."/>
            <person name="Rhee S.Y."/>
            <person name="Sohng J.K."/>
        </authorList>
    </citation>
    <scope>NUCLEOTIDE SEQUENCE</scope>
    <source>
        <tissue evidence="1">Leaf</tissue>
    </source>
</reference>
<proteinExistence type="predicted"/>
<keyword evidence="2" id="KW-1185">Reference proteome</keyword>
<dbReference type="Proteomes" id="UP000634136">
    <property type="component" value="Unassembled WGS sequence"/>
</dbReference>
<evidence type="ECO:0000313" key="2">
    <source>
        <dbReference type="Proteomes" id="UP000634136"/>
    </source>
</evidence>
<dbReference type="EMBL" id="JAAIUW010000187">
    <property type="protein sequence ID" value="KAF7800738.1"/>
    <property type="molecule type" value="Genomic_DNA"/>
</dbReference>
<protein>
    <submittedName>
        <fullName evidence="1">Uncharacterized protein</fullName>
    </submittedName>
</protein>
<comment type="caution">
    <text evidence="1">The sequence shown here is derived from an EMBL/GenBank/DDBJ whole genome shotgun (WGS) entry which is preliminary data.</text>
</comment>
<gene>
    <name evidence="1" type="ORF">G2W53_044762</name>
</gene>
<accession>A0A834SC54</accession>